<dbReference type="EMBL" id="CP010519">
    <property type="protein sequence ID" value="AJE82196.1"/>
    <property type="molecule type" value="Genomic_DNA"/>
</dbReference>
<name>A0A0B5EU02_STRA4</name>
<organism evidence="1 2">
    <name type="scientific">Streptomyces albus (strain ATCC 21838 / DSM 41398 / FERM P-419 / JCM 4703 / NBRC 107858)</name>
    <dbReference type="NCBI Taxonomy" id="1081613"/>
    <lineage>
        <taxon>Bacteria</taxon>
        <taxon>Bacillati</taxon>
        <taxon>Actinomycetota</taxon>
        <taxon>Actinomycetes</taxon>
        <taxon>Kitasatosporales</taxon>
        <taxon>Streptomycetaceae</taxon>
        <taxon>Streptomyces</taxon>
    </lineage>
</organism>
<reference evidence="1 2" key="1">
    <citation type="submission" date="2015-01" db="EMBL/GenBank/DDBJ databases">
        <title>Enhanced salinomycin production by adjusting the supply of polyketide extender units in Streptomyce albus DSM 41398.</title>
        <authorList>
            <person name="Lu C."/>
        </authorList>
    </citation>
    <scope>NUCLEOTIDE SEQUENCE [LARGE SCALE GENOMIC DNA]</scope>
    <source>
        <strain evidence="2">ATCC 21838 / DSM 41398 / FERM P-419 / JCM 4703 / NBRC 107858</strain>
    </source>
</reference>
<dbReference type="KEGG" id="sals:SLNWT_1820"/>
<dbReference type="Proteomes" id="UP000031523">
    <property type="component" value="Chromosome"/>
</dbReference>
<dbReference type="AlphaFoldDB" id="A0A0B5EU02"/>
<keyword evidence="2" id="KW-1185">Reference proteome</keyword>
<gene>
    <name evidence="1" type="ORF">SLNWT_1820</name>
</gene>
<accession>A0A0B5EU02</accession>
<evidence type="ECO:0000313" key="2">
    <source>
        <dbReference type="Proteomes" id="UP000031523"/>
    </source>
</evidence>
<evidence type="ECO:0000313" key="1">
    <source>
        <dbReference type="EMBL" id="AJE82196.1"/>
    </source>
</evidence>
<protein>
    <submittedName>
        <fullName evidence="1">Uncharacterized protein</fullName>
    </submittedName>
</protein>
<sequence>MTLITFAVPRPGGRFHLVKGWGSGNRTEVQGVSHAGYGYANRRSTADGVPGIQEAVGRLPRAAAELAG</sequence>
<proteinExistence type="predicted"/>